<comment type="caution">
    <text evidence="2">The sequence shown here is derived from an EMBL/GenBank/DDBJ whole genome shotgun (WGS) entry which is preliminary data.</text>
</comment>
<feature type="compositionally biased region" description="Low complexity" evidence="1">
    <location>
        <begin position="186"/>
        <end position="195"/>
    </location>
</feature>
<feature type="region of interest" description="Disordered" evidence="1">
    <location>
        <begin position="184"/>
        <end position="210"/>
    </location>
</feature>
<feature type="compositionally biased region" description="Acidic residues" evidence="1">
    <location>
        <begin position="255"/>
        <end position="275"/>
    </location>
</feature>
<dbReference type="EMBL" id="VXIT01000001">
    <property type="protein sequence ID" value="KAA6415737.1"/>
    <property type="molecule type" value="Genomic_DNA"/>
</dbReference>
<evidence type="ECO:0000313" key="2">
    <source>
        <dbReference type="EMBL" id="KAA6415737.1"/>
    </source>
</evidence>
<gene>
    <name evidence="2" type="ORF">FRX48_00455</name>
</gene>
<dbReference type="Proteomes" id="UP000324767">
    <property type="component" value="Unassembled WGS sequence"/>
</dbReference>
<reference evidence="2 3" key="1">
    <citation type="submission" date="2019-09" db="EMBL/GenBank/DDBJ databases">
        <title>The hologenome of the rock-dwelling lichen Lasallia pustulata.</title>
        <authorList>
            <person name="Greshake Tzovaras B."/>
            <person name="Segers F."/>
            <person name="Bicker A."/>
            <person name="Dal Grande F."/>
            <person name="Otte J."/>
            <person name="Hankeln T."/>
            <person name="Schmitt I."/>
            <person name="Ebersberger I."/>
        </authorList>
    </citation>
    <scope>NUCLEOTIDE SEQUENCE [LARGE SCALE GENOMIC DNA]</scope>
    <source>
        <strain evidence="2">A1-1</strain>
    </source>
</reference>
<accession>A0A5M8Q2Y8</accession>
<dbReference type="AlphaFoldDB" id="A0A5M8Q2Y8"/>
<name>A0A5M8Q2Y8_9LECA</name>
<sequence>MTSSTSINTPMVLRSVMASGGAPPPPRPHNNKGNLPADKVLLFSADEEEEEEEEEGDTIVVAEEVPGPLTPQASKGKGKRKRASTAVVSCAMPDWASPGRRGDSKHRRLAREILGEPSNTFLPGSGCSDCMARSRLCVVREDRTKCASCTAQGARSCDWVSAGVSTPTANQMTTRPRMLQATKTQAAPAARARPPVTTGAVRRPSSWTSPNEDLAEMIEDVEAGANPGALLRAVVGAIIELRKAAHHTTVPPTDYPDEEDSGAEDEGEEEGEEASVAENAVQYLG</sequence>
<feature type="compositionally biased region" description="Acidic residues" evidence="1">
    <location>
        <begin position="45"/>
        <end position="57"/>
    </location>
</feature>
<proteinExistence type="predicted"/>
<evidence type="ECO:0000313" key="3">
    <source>
        <dbReference type="Proteomes" id="UP000324767"/>
    </source>
</evidence>
<feature type="region of interest" description="Disordered" evidence="1">
    <location>
        <begin position="243"/>
        <end position="285"/>
    </location>
</feature>
<organism evidence="2 3">
    <name type="scientific">Lasallia pustulata</name>
    <dbReference type="NCBI Taxonomy" id="136370"/>
    <lineage>
        <taxon>Eukaryota</taxon>
        <taxon>Fungi</taxon>
        <taxon>Dikarya</taxon>
        <taxon>Ascomycota</taxon>
        <taxon>Pezizomycotina</taxon>
        <taxon>Lecanoromycetes</taxon>
        <taxon>OSLEUM clade</taxon>
        <taxon>Umbilicariomycetidae</taxon>
        <taxon>Umbilicariales</taxon>
        <taxon>Umbilicariaceae</taxon>
        <taxon>Lasallia</taxon>
    </lineage>
</organism>
<feature type="region of interest" description="Disordered" evidence="1">
    <location>
        <begin position="1"/>
        <end position="83"/>
    </location>
</feature>
<protein>
    <submittedName>
        <fullName evidence="2">Uncharacterized protein</fullName>
    </submittedName>
</protein>
<dbReference type="OrthoDB" id="5457300at2759"/>
<evidence type="ECO:0000256" key="1">
    <source>
        <dbReference type="SAM" id="MobiDB-lite"/>
    </source>
</evidence>